<sequence length="171" mass="19022">MWKLQSLRTLIEAAVPDLKANPENIEVVATSGRAVGTMAKSLSFEYAYTIEVAVLDFTGHTDALFVPLMAWLRVHQPELLLNPTSQASGLQFRVELLNTAGADIGILVPVTERVIVTADPNHPTRLICDHPAEPQVIGTNRLPEHWELWLKDQLLATWDIPTPPEEARFVL</sequence>
<evidence type="ECO:0000313" key="2">
    <source>
        <dbReference type="Proteomes" id="UP000515240"/>
    </source>
</evidence>
<dbReference type="EMBL" id="CP058554">
    <property type="protein sequence ID" value="QMV73590.1"/>
    <property type="molecule type" value="Genomic_DNA"/>
</dbReference>
<organism evidence="1 2">
    <name type="scientific">Comamonas piscis</name>
    <dbReference type="NCBI Taxonomy" id="1562974"/>
    <lineage>
        <taxon>Bacteria</taxon>
        <taxon>Pseudomonadati</taxon>
        <taxon>Pseudomonadota</taxon>
        <taxon>Betaproteobacteria</taxon>
        <taxon>Burkholderiales</taxon>
        <taxon>Comamonadaceae</taxon>
        <taxon>Comamonas</taxon>
    </lineage>
</organism>
<protein>
    <submittedName>
        <fullName evidence="1">Phage tail protein</fullName>
    </submittedName>
</protein>
<dbReference type="AlphaFoldDB" id="A0A7G5EHW5"/>
<name>A0A7G5EHW5_9BURK</name>
<dbReference type="InterPro" id="IPR009678">
    <property type="entry name" value="Phage_tail_completion_R"/>
</dbReference>
<proteinExistence type="predicted"/>
<dbReference type="Proteomes" id="UP000515240">
    <property type="component" value="Chromosome"/>
</dbReference>
<keyword evidence="2" id="KW-1185">Reference proteome</keyword>
<gene>
    <name evidence="1" type="ORF">HS961_12555</name>
</gene>
<dbReference type="RefSeq" id="WP_182322426.1">
    <property type="nucleotide sequence ID" value="NZ_CP058554.1"/>
</dbReference>
<dbReference type="Pfam" id="PF06891">
    <property type="entry name" value="P2_Phage_GpR"/>
    <property type="match status" value="1"/>
</dbReference>
<dbReference type="KEGG" id="cpis:HS961_12555"/>
<evidence type="ECO:0000313" key="1">
    <source>
        <dbReference type="EMBL" id="QMV73590.1"/>
    </source>
</evidence>
<accession>A0A7G5EHW5</accession>
<reference evidence="1 2" key="1">
    <citation type="journal article" date="2020" name="G3 (Bethesda)">
        <title>CeMbio - The Caenorhabditis elegans Microbiome Resource.</title>
        <authorList>
            <person name="Dirksen P."/>
            <person name="Assie A."/>
            <person name="Zimmermann J."/>
            <person name="Zhang F."/>
            <person name="Tietje A.M."/>
            <person name="Marsh S.A."/>
            <person name="Felix M.A."/>
            <person name="Shapira M."/>
            <person name="Kaleta C."/>
            <person name="Schulenburg H."/>
            <person name="Samuel B."/>
        </authorList>
    </citation>
    <scope>NUCLEOTIDE SEQUENCE [LARGE SCALE GENOMIC DNA]</scope>
    <source>
        <strain evidence="1 2">BIGb0172</strain>
    </source>
</reference>